<dbReference type="Pfam" id="PF13585">
    <property type="entry name" value="CHU_C"/>
    <property type="match status" value="1"/>
</dbReference>
<dbReference type="Gene3D" id="2.60.40.10">
    <property type="entry name" value="Immunoglobulins"/>
    <property type="match status" value="2"/>
</dbReference>
<comment type="caution">
    <text evidence="5">The sequence shown here is derived from an EMBL/GenBank/DDBJ whole genome shotgun (WGS) entry which is preliminary data.</text>
</comment>
<dbReference type="AlphaFoldDB" id="A0A9D1RHE0"/>
<dbReference type="InterPro" id="IPR035914">
    <property type="entry name" value="Sperma_CUB_dom_sf"/>
</dbReference>
<name>A0A9D1RHE0_9BACT</name>
<dbReference type="InterPro" id="IPR013783">
    <property type="entry name" value="Ig-like_fold"/>
</dbReference>
<sequence>MRRTLFTGLFFFLCFVFVHSSSSYAQDIILNNSTHGTTRSTCSGYLYDNSKTGNYEPDQDRWVTICPAGGSTTTRVSLTFSEFNIDPSDTVIIYQGSSITDPPLVTDQGASVPFFQNDDLLNRTVMPALSATTGCLTVRLKTDSVNEGTGFKAEIECVALCQFPEAALDTFFIKYDANGNMSTRPVRDGVDTVYDEDGNMQIAYFKSIDICEGDSIVLLADPRFPEYDPNNSQTYEQDTADCIYEWSFGDGESATVSYDRSVGYSWKEVDGYDLVLLVTDTNNGGCTSRNTIDTRVRISKNPIKTVTQLPDMCSGTEMGLAVGYDVNSSIIVDSMEFNRGAKERNDIRTFIPDGPMCGTGVECYNAPVVFDQFRAGSTIGSVDDIMSVCVNIEHSYMGDLEMYIVCPTGQQATLKWQQGGITFLGQPNENDNYSNLCDSNSNPYGVGWTYCFSNQYLDDARGWLHNAAAAGAASMPPTDTAAHTGYYQTPNQQGSVVPAINDVDLNGFSSLIGCPLNGEWSIMVCDRLGQDNGYVFWWDMELSQSSSANWSYQVPIDTVMWTGPSFFDIGNTTNTSTVIAPPIDSVGVYEFGIHILDDFGCMWDTVTTLEVVQTPVVELGENRELCEATSVRLDAGNETPTATYIWSPTGETTREIDAQAPNNSASEITYEVLVTEYNGSIYCYGRDSVKLIVHPAAYAAFTSASQNLEGCEPLRVDLVNTSTNGVSYQWIVGDQTSTDVNPSFVLPYGDYDVVLKVETEHGCQDSVRLENLIHVYNHPIADFGWEPNNPSASAPVANLINLTEPDAETNQYHWTIQTNKNSETDVENVFGKSPSYTWYPQSGETVAGDYLITLDAYSVNYSPSGNIYECHDTITRTITIINDNLMFPTVVTPNGDGINDIFEIHNLIDGQAFPDNELSIYNRYGKRIYFVQNIRHESEFWDPEATNTPSGTYFYRFIGRGSIRDVEFKGSIEVLR</sequence>
<evidence type="ECO:0000313" key="6">
    <source>
        <dbReference type="Proteomes" id="UP000824267"/>
    </source>
</evidence>
<evidence type="ECO:0000259" key="4">
    <source>
        <dbReference type="PROSITE" id="PS50093"/>
    </source>
</evidence>
<evidence type="ECO:0000256" key="2">
    <source>
        <dbReference type="ARBA" id="ARBA00022801"/>
    </source>
</evidence>
<dbReference type="InterPro" id="IPR035986">
    <property type="entry name" value="PKD_dom_sf"/>
</dbReference>
<dbReference type="Proteomes" id="UP000824267">
    <property type="component" value="Unassembled WGS sequence"/>
</dbReference>
<feature type="signal peptide" evidence="3">
    <location>
        <begin position="1"/>
        <end position="25"/>
    </location>
</feature>
<keyword evidence="1" id="KW-0645">Protease</keyword>
<dbReference type="PROSITE" id="PS50093">
    <property type="entry name" value="PKD"/>
    <property type="match status" value="1"/>
</dbReference>
<gene>
    <name evidence="5" type="ORF">IAC47_02665</name>
</gene>
<dbReference type="GO" id="GO:0006508">
    <property type="term" value="P:proteolysis"/>
    <property type="evidence" value="ECO:0007669"/>
    <property type="project" value="UniProtKB-KW"/>
</dbReference>
<evidence type="ECO:0000313" key="5">
    <source>
        <dbReference type="EMBL" id="HIW87158.1"/>
    </source>
</evidence>
<dbReference type="InterPro" id="IPR002884">
    <property type="entry name" value="P_dom"/>
</dbReference>
<dbReference type="GO" id="GO:0004252">
    <property type="term" value="F:serine-type endopeptidase activity"/>
    <property type="evidence" value="ECO:0007669"/>
    <property type="project" value="InterPro"/>
</dbReference>
<keyword evidence="2" id="KW-0378">Hydrolase</keyword>
<dbReference type="InterPro" id="IPR000601">
    <property type="entry name" value="PKD_dom"/>
</dbReference>
<dbReference type="SUPFAM" id="SSF49785">
    <property type="entry name" value="Galactose-binding domain-like"/>
    <property type="match status" value="1"/>
</dbReference>
<reference evidence="5" key="1">
    <citation type="journal article" date="2021" name="PeerJ">
        <title>Extensive microbial diversity within the chicken gut microbiome revealed by metagenomics and culture.</title>
        <authorList>
            <person name="Gilroy R."/>
            <person name="Ravi A."/>
            <person name="Getino M."/>
            <person name="Pursley I."/>
            <person name="Horton D.L."/>
            <person name="Alikhan N.F."/>
            <person name="Baker D."/>
            <person name="Gharbi K."/>
            <person name="Hall N."/>
            <person name="Watson M."/>
            <person name="Adriaenssens E.M."/>
            <person name="Foster-Nyarko E."/>
            <person name="Jarju S."/>
            <person name="Secka A."/>
            <person name="Antonio M."/>
            <person name="Oren A."/>
            <person name="Chaudhuri R.R."/>
            <person name="La Ragione R."/>
            <person name="Hildebrand F."/>
            <person name="Pallen M.J."/>
        </authorList>
    </citation>
    <scope>NUCLEOTIDE SEQUENCE</scope>
    <source>
        <strain evidence="5">Gambia16-930</strain>
    </source>
</reference>
<proteinExistence type="predicted"/>
<dbReference type="Pfam" id="PF01483">
    <property type="entry name" value="P_proprotein"/>
    <property type="match status" value="1"/>
</dbReference>
<dbReference type="Gene3D" id="2.60.120.290">
    <property type="entry name" value="Spermadhesin, CUB domain"/>
    <property type="match status" value="1"/>
</dbReference>
<organism evidence="5 6">
    <name type="scientific">Candidatus Onthomorpha intestinigallinarum</name>
    <dbReference type="NCBI Taxonomy" id="2840880"/>
    <lineage>
        <taxon>Bacteria</taxon>
        <taxon>Pseudomonadati</taxon>
        <taxon>Bacteroidota</taxon>
        <taxon>Bacteroidia</taxon>
        <taxon>Bacteroidales</taxon>
        <taxon>Candidatus Onthomorpha</taxon>
    </lineage>
</organism>
<dbReference type="SUPFAM" id="SSF49299">
    <property type="entry name" value="PKD domain"/>
    <property type="match status" value="2"/>
</dbReference>
<reference evidence="5" key="2">
    <citation type="submission" date="2021-04" db="EMBL/GenBank/DDBJ databases">
        <authorList>
            <person name="Gilroy R."/>
        </authorList>
    </citation>
    <scope>NUCLEOTIDE SEQUENCE</scope>
    <source>
        <strain evidence="5">Gambia16-930</strain>
    </source>
</reference>
<dbReference type="NCBIfam" id="TIGR04131">
    <property type="entry name" value="Bac_Flav_CTERM"/>
    <property type="match status" value="1"/>
</dbReference>
<dbReference type="Gene3D" id="2.60.120.260">
    <property type="entry name" value="Galactose-binding domain-like"/>
    <property type="match status" value="1"/>
</dbReference>
<accession>A0A9D1RHE0</accession>
<keyword evidence="3" id="KW-0732">Signal</keyword>
<dbReference type="InterPro" id="IPR008979">
    <property type="entry name" value="Galactose-bd-like_sf"/>
</dbReference>
<feature type="domain" description="PKD" evidence="4">
    <location>
        <begin position="244"/>
        <end position="301"/>
    </location>
</feature>
<feature type="chain" id="PRO_5039424306" evidence="3">
    <location>
        <begin position="26"/>
        <end position="976"/>
    </location>
</feature>
<evidence type="ECO:0000256" key="1">
    <source>
        <dbReference type="ARBA" id="ARBA00022670"/>
    </source>
</evidence>
<evidence type="ECO:0000256" key="3">
    <source>
        <dbReference type="SAM" id="SignalP"/>
    </source>
</evidence>
<dbReference type="EMBL" id="DXGG01000089">
    <property type="protein sequence ID" value="HIW87158.1"/>
    <property type="molecule type" value="Genomic_DNA"/>
</dbReference>
<dbReference type="InterPro" id="IPR026341">
    <property type="entry name" value="T9SS_type_B"/>
</dbReference>
<dbReference type="SUPFAM" id="SSF49854">
    <property type="entry name" value="Spermadhesin, CUB domain"/>
    <property type="match status" value="1"/>
</dbReference>
<protein>
    <submittedName>
        <fullName evidence="5">Gliding motility-associated C-terminal domain-containing protein</fullName>
    </submittedName>
</protein>